<accession>A0A6S6XZU1</accession>
<dbReference type="InterPro" id="IPR010727">
    <property type="entry name" value="DUF1302"/>
</dbReference>
<evidence type="ECO:0000313" key="3">
    <source>
        <dbReference type="Proteomes" id="UP000515733"/>
    </source>
</evidence>
<evidence type="ECO:0000313" key="2">
    <source>
        <dbReference type="EMBL" id="CAB1368439.1"/>
    </source>
</evidence>
<organism evidence="2 3">
    <name type="scientific">Denitratisoma oestradiolicum</name>
    <dbReference type="NCBI Taxonomy" id="311182"/>
    <lineage>
        <taxon>Bacteria</taxon>
        <taxon>Pseudomonadati</taxon>
        <taxon>Pseudomonadota</taxon>
        <taxon>Betaproteobacteria</taxon>
        <taxon>Nitrosomonadales</taxon>
        <taxon>Sterolibacteriaceae</taxon>
        <taxon>Denitratisoma</taxon>
    </lineage>
</organism>
<dbReference type="Pfam" id="PF06980">
    <property type="entry name" value="DUF1302"/>
    <property type="match status" value="1"/>
</dbReference>
<dbReference type="OrthoDB" id="9801336at2"/>
<sequence length="530" mass="58934">MSKRRKSIRRNAGRMASLLAALAPLCVTTAHAEDTKVYGDVSAAFSWNTQNTLKDNLLGSNVDTKGKLSMARFTLKLNVDSTINDSISWAGKFRLVKDASTSYMRQLEKLGADTAGHNDLSRWYSEGEIRELYVDYKPTSDVLLRVGKQQVVWGESDFFQAMDMVHGYDFTWRSFLEPANEDLRKPSVMANLTVQIPELNGKIQALVRPGSWNRDDTIGNTFDLRGGRWANQPLKGIDFLTITPYNYRVEGADAQKDTWGLRWSGIANEINYSLSYLKTFNPVPVLSMSSDAGPLFGAPVVVPTGAVPFDGRAPSGIAGEVLYPEISLFGLTASGYSEWADAVFSGEAAFIRDFAYNHGQTSLWSAVLGGPGYDGVKRKNVVRSMLRMDKTLGFTQSLLGTEKPAFFSVQLFDTWIRDFKSDEDLVQLVGFGQRSKEHSSLITFIFEGSYSNGTVVPSIVAGRDLSYGGGFIVPSVSFQFGKDWRLKLEYDHFLTRGERTPANNNVESNTGLFGYFANNNQFYAKVTYQF</sequence>
<name>A0A6S6XZU1_9PROT</name>
<dbReference type="EMBL" id="LR778301">
    <property type="protein sequence ID" value="CAB1368439.1"/>
    <property type="molecule type" value="Genomic_DNA"/>
</dbReference>
<keyword evidence="3" id="KW-1185">Reference proteome</keyword>
<feature type="signal peptide" evidence="1">
    <location>
        <begin position="1"/>
        <end position="32"/>
    </location>
</feature>
<dbReference type="RefSeq" id="WP_145771642.1">
    <property type="nucleotide sequence ID" value="NZ_LR778301.1"/>
</dbReference>
<dbReference type="AlphaFoldDB" id="A0A6S6XZU1"/>
<proteinExistence type="predicted"/>
<dbReference type="Proteomes" id="UP000515733">
    <property type="component" value="Chromosome"/>
</dbReference>
<keyword evidence="1" id="KW-0732">Signal</keyword>
<protein>
    <submittedName>
        <fullName evidence="2">LysR family transcriptional regulator</fullName>
    </submittedName>
</protein>
<reference evidence="2 3" key="1">
    <citation type="submission" date="2020-03" db="EMBL/GenBank/DDBJ databases">
        <authorList>
            <consortium name="Genoscope - CEA"/>
            <person name="William W."/>
        </authorList>
    </citation>
    <scope>NUCLEOTIDE SEQUENCE [LARGE SCALE GENOMIC DNA]</scope>
    <source>
        <strain evidence="3">DSM 16959</strain>
    </source>
</reference>
<feature type="chain" id="PRO_5027848513" evidence="1">
    <location>
        <begin position="33"/>
        <end position="530"/>
    </location>
</feature>
<dbReference type="KEGG" id="doe:DENOEST_1274"/>
<gene>
    <name evidence="2" type="ORF">DENOEST_1274</name>
</gene>
<evidence type="ECO:0000256" key="1">
    <source>
        <dbReference type="SAM" id="SignalP"/>
    </source>
</evidence>